<evidence type="ECO:0000313" key="3">
    <source>
        <dbReference type="EMBL" id="CAF0801360.1"/>
    </source>
</evidence>
<protein>
    <recommendedName>
        <fullName evidence="2">AD domain-containing protein</fullName>
    </recommendedName>
</protein>
<dbReference type="InterPro" id="IPR047574">
    <property type="entry name" value="AD"/>
</dbReference>
<name>A0A813SXM1_9BILA</name>
<reference evidence="3" key="1">
    <citation type="submission" date="2021-02" db="EMBL/GenBank/DDBJ databases">
        <authorList>
            <person name="Nowell W R."/>
        </authorList>
    </citation>
    <scope>NUCLEOTIDE SEQUENCE</scope>
    <source>
        <strain evidence="3">Ploen Becks lab</strain>
    </source>
</reference>
<dbReference type="EMBL" id="CAJNOC010000771">
    <property type="protein sequence ID" value="CAF0801360.1"/>
    <property type="molecule type" value="Genomic_DNA"/>
</dbReference>
<dbReference type="PANTHER" id="PTHR13542">
    <property type="entry name" value="LSM12 HOMOLOG"/>
    <property type="match status" value="1"/>
</dbReference>
<evidence type="ECO:0000313" key="4">
    <source>
        <dbReference type="Proteomes" id="UP000663879"/>
    </source>
</evidence>
<dbReference type="OrthoDB" id="1057137at2759"/>
<gene>
    <name evidence="3" type="ORF">OXX778_LOCUS6484</name>
</gene>
<dbReference type="InterPro" id="IPR048478">
    <property type="entry name" value="LSM12_LSM"/>
</dbReference>
<dbReference type="InterPro" id="IPR039683">
    <property type="entry name" value="Lsm12-like"/>
</dbReference>
<evidence type="ECO:0000259" key="2">
    <source>
        <dbReference type="PROSITE" id="PS52001"/>
    </source>
</evidence>
<sequence>MKERNNSTFNTLNSNSSDQGTNSSSDPYNSNNFMAPPIGAQIRCVTCLGNNVQGKVVAYDQQTKMLALRSPVSGKPGYYDYTMVNVAWCSNLEVLEEPSDSPEQISTLNIQKLERRKKLNIENKLKEINSLGNNVSPLAQHLYFTIYKTLNEVEWEDKNIVVMNSVVISPPYDVNSCHSRNGETHAAVEHVKKIVKKFLDDYSAHQQQIGSK</sequence>
<dbReference type="AlphaFoldDB" id="A0A813SXM1"/>
<feature type="compositionally biased region" description="Low complexity" evidence="1">
    <location>
        <begin position="1"/>
        <end position="25"/>
    </location>
</feature>
<keyword evidence="4" id="KW-1185">Reference proteome</keyword>
<organism evidence="3 4">
    <name type="scientific">Brachionus calyciflorus</name>
    <dbReference type="NCBI Taxonomy" id="104777"/>
    <lineage>
        <taxon>Eukaryota</taxon>
        <taxon>Metazoa</taxon>
        <taxon>Spiralia</taxon>
        <taxon>Gnathifera</taxon>
        <taxon>Rotifera</taxon>
        <taxon>Eurotatoria</taxon>
        <taxon>Monogononta</taxon>
        <taxon>Pseudotrocha</taxon>
        <taxon>Ploima</taxon>
        <taxon>Brachionidae</taxon>
        <taxon>Brachionus</taxon>
    </lineage>
</organism>
<feature type="region of interest" description="Disordered" evidence="1">
    <location>
        <begin position="1"/>
        <end position="31"/>
    </location>
</feature>
<evidence type="ECO:0000256" key="1">
    <source>
        <dbReference type="SAM" id="MobiDB-lite"/>
    </source>
</evidence>
<feature type="domain" description="AD" evidence="2">
    <location>
        <begin position="106"/>
        <end position="203"/>
    </location>
</feature>
<dbReference type="Proteomes" id="UP000663879">
    <property type="component" value="Unassembled WGS sequence"/>
</dbReference>
<comment type="caution">
    <text evidence="3">The sequence shown here is derived from an EMBL/GenBank/DDBJ whole genome shotgun (WGS) entry which is preliminary data.</text>
</comment>
<dbReference type="PROSITE" id="PS52001">
    <property type="entry name" value="AD"/>
    <property type="match status" value="1"/>
</dbReference>
<dbReference type="SMART" id="SM00995">
    <property type="entry name" value="AD"/>
    <property type="match status" value="1"/>
</dbReference>
<dbReference type="Pfam" id="PF09793">
    <property type="entry name" value="AD"/>
    <property type="match status" value="1"/>
</dbReference>
<proteinExistence type="predicted"/>
<dbReference type="InterPro" id="IPR019181">
    <property type="entry name" value="LSM12_ABD"/>
</dbReference>
<dbReference type="Pfam" id="PF21166">
    <property type="entry name" value="LSM12_LSM"/>
    <property type="match status" value="1"/>
</dbReference>
<accession>A0A813SXM1</accession>